<dbReference type="InterPro" id="IPR003598">
    <property type="entry name" value="Ig_sub2"/>
</dbReference>
<feature type="domain" description="Ig-like" evidence="1">
    <location>
        <begin position="8"/>
        <end position="101"/>
    </location>
</feature>
<dbReference type="EnsemblMetazoa" id="CPIJ002360-RA">
    <property type="protein sequence ID" value="CPIJ002360-PA"/>
    <property type="gene ID" value="CPIJ002360"/>
</dbReference>
<dbReference type="Pfam" id="PF07679">
    <property type="entry name" value="I-set"/>
    <property type="match status" value="2"/>
</dbReference>
<dbReference type="VEuPathDB" id="VectorBase:CPIJ002360"/>
<evidence type="ECO:0000313" key="3">
    <source>
        <dbReference type="EnsemblMetazoa" id="CPIJ002360-PA"/>
    </source>
</evidence>
<evidence type="ECO:0000313" key="4">
    <source>
        <dbReference type="Proteomes" id="UP000002320"/>
    </source>
</evidence>
<dbReference type="PROSITE" id="PS50835">
    <property type="entry name" value="IG_LIKE"/>
    <property type="match status" value="2"/>
</dbReference>
<gene>
    <name evidence="3" type="primary">6033678</name>
    <name evidence="2" type="ORF">CpipJ_CPIJ002360</name>
</gene>
<feature type="domain" description="Ig-like" evidence="1">
    <location>
        <begin position="118"/>
        <end position="208"/>
    </location>
</feature>
<dbReference type="OMA" id="MEFRCKS"/>
<reference evidence="2" key="1">
    <citation type="submission" date="2007-03" db="EMBL/GenBank/DDBJ databases">
        <title>Annotation of Culex pipiens quinquefasciatus.</title>
        <authorList>
            <consortium name="The Broad Institute Genome Sequencing Platform"/>
            <person name="Atkinson P.W."/>
            <person name="Hemingway J."/>
            <person name="Christensen B.M."/>
            <person name="Higgs S."/>
            <person name="Kodira C."/>
            <person name="Hannick L."/>
            <person name="Megy K."/>
            <person name="O'Leary S."/>
            <person name="Pearson M."/>
            <person name="Haas B.J."/>
            <person name="Mauceli E."/>
            <person name="Wortman J.R."/>
            <person name="Lee N.H."/>
            <person name="Guigo R."/>
            <person name="Stanke M."/>
            <person name="Alvarado L."/>
            <person name="Amedeo P."/>
            <person name="Antoine C.H."/>
            <person name="Arensburger P."/>
            <person name="Bidwell S.L."/>
            <person name="Crawford M."/>
            <person name="Camaro F."/>
            <person name="Devon K."/>
            <person name="Engels R."/>
            <person name="Hammond M."/>
            <person name="Howarth C."/>
            <person name="Koehrsen M."/>
            <person name="Lawson D."/>
            <person name="Montgomery P."/>
            <person name="Nene V."/>
            <person name="Nusbaum C."/>
            <person name="Puiu D."/>
            <person name="Romero-Severson J."/>
            <person name="Severson D.W."/>
            <person name="Shumway M."/>
            <person name="Sisk P."/>
            <person name="Stolte C."/>
            <person name="Zeng Q."/>
            <person name="Eisenstadt E."/>
            <person name="Fraser-Liggett C."/>
            <person name="Strausberg R."/>
            <person name="Galagan J."/>
            <person name="Birren B."/>
            <person name="Collins F.H."/>
        </authorList>
    </citation>
    <scope>NUCLEOTIDE SEQUENCE [LARGE SCALE GENOMIC DNA]</scope>
    <source>
        <strain evidence="2">JHB</strain>
    </source>
</reference>
<dbReference type="InterPro" id="IPR013098">
    <property type="entry name" value="Ig_I-set"/>
</dbReference>
<dbReference type="STRING" id="7176.B0W5X0"/>
<dbReference type="OrthoDB" id="504170at2759"/>
<dbReference type="InterPro" id="IPR007110">
    <property type="entry name" value="Ig-like_dom"/>
</dbReference>
<dbReference type="Proteomes" id="UP000002320">
    <property type="component" value="Unassembled WGS sequence"/>
</dbReference>
<dbReference type="FunFam" id="2.60.40.10:FF:000097">
    <property type="entry name" value="Bent, isoform F"/>
    <property type="match status" value="2"/>
</dbReference>
<sequence>MADHDFAPSFTQKPQLRQEDDGNRLVFECQLIAKPKPAIEWYRSEELLSQNSRTKFKIQNFGENKYFVVLELDDVIDTDAGLYKVKAKNRMGEVSASINLNFSPVDEPVEKQIDGLAPTFIKKPSIQQENDGKRLIFECQIQADPKPQIRWSHNSKVIDNTPRHKFKVQNDGKLYCATLEVDNVSFEDSGKYKVTAKNELGESSATISLNFDISPSNIPSSL</sequence>
<proteinExistence type="predicted"/>
<evidence type="ECO:0000313" key="2">
    <source>
        <dbReference type="EMBL" id="EDS35957.1"/>
    </source>
</evidence>
<dbReference type="InterPro" id="IPR036179">
    <property type="entry name" value="Ig-like_dom_sf"/>
</dbReference>
<dbReference type="InterPro" id="IPR003599">
    <property type="entry name" value="Ig_sub"/>
</dbReference>
<evidence type="ECO:0000259" key="1">
    <source>
        <dbReference type="PROSITE" id="PS50835"/>
    </source>
</evidence>
<dbReference type="VEuPathDB" id="VectorBase:CQUJHB001428"/>
<dbReference type="SMART" id="SM00408">
    <property type="entry name" value="IGc2"/>
    <property type="match status" value="2"/>
</dbReference>
<dbReference type="Gene3D" id="2.60.40.10">
    <property type="entry name" value="Immunoglobulins"/>
    <property type="match status" value="2"/>
</dbReference>
<accession>B0W5X0</accession>
<dbReference type="KEGG" id="cqu:CpipJ_CPIJ002360"/>
<protein>
    <submittedName>
        <fullName evidence="2 3">Myomesin</fullName>
    </submittedName>
</protein>
<dbReference type="HOGENOM" id="CLU_074437_1_0_1"/>
<dbReference type="EMBL" id="DS231845">
    <property type="protein sequence ID" value="EDS35957.1"/>
    <property type="molecule type" value="Genomic_DNA"/>
</dbReference>
<keyword evidence="4" id="KW-1185">Reference proteome</keyword>
<dbReference type="InterPro" id="IPR013783">
    <property type="entry name" value="Ig-like_fold"/>
</dbReference>
<dbReference type="eggNOG" id="KOG4475">
    <property type="taxonomic scope" value="Eukaryota"/>
</dbReference>
<name>B0W5X0_CULQU</name>
<dbReference type="PANTHER" id="PTHR47633">
    <property type="entry name" value="IMMUNOGLOBULIN"/>
    <property type="match status" value="1"/>
</dbReference>
<dbReference type="AlphaFoldDB" id="B0W5X0"/>
<dbReference type="SMART" id="SM00409">
    <property type="entry name" value="IG"/>
    <property type="match status" value="2"/>
</dbReference>
<dbReference type="InParanoid" id="B0W5X0"/>
<reference evidence="3" key="2">
    <citation type="submission" date="2020-05" db="UniProtKB">
        <authorList>
            <consortium name="EnsemblMetazoa"/>
        </authorList>
    </citation>
    <scope>IDENTIFICATION</scope>
    <source>
        <strain evidence="3">JHB</strain>
    </source>
</reference>
<dbReference type="SUPFAM" id="SSF48726">
    <property type="entry name" value="Immunoglobulin"/>
    <property type="match status" value="2"/>
</dbReference>
<organism>
    <name type="scientific">Culex quinquefasciatus</name>
    <name type="common">Southern house mosquito</name>
    <name type="synonym">Culex pungens</name>
    <dbReference type="NCBI Taxonomy" id="7176"/>
    <lineage>
        <taxon>Eukaryota</taxon>
        <taxon>Metazoa</taxon>
        <taxon>Ecdysozoa</taxon>
        <taxon>Arthropoda</taxon>
        <taxon>Hexapoda</taxon>
        <taxon>Insecta</taxon>
        <taxon>Pterygota</taxon>
        <taxon>Neoptera</taxon>
        <taxon>Endopterygota</taxon>
        <taxon>Diptera</taxon>
        <taxon>Nematocera</taxon>
        <taxon>Culicoidea</taxon>
        <taxon>Culicidae</taxon>
        <taxon>Culicinae</taxon>
        <taxon>Culicini</taxon>
        <taxon>Culex</taxon>
        <taxon>Culex</taxon>
    </lineage>
</organism>